<sequence>MKPAKAFATLLVMFTITGTSYAQKGIRTYIENLKKDTLFSNAVVGIMVMDEKGREVASWNPDYPLLTASTMKTISTGLALKVLGPEYRYKTRIGYTGIVKDGVLKGDLYIVGGGDPTLGSKDTVAYPIDSIFGVWADAVKLAGINRIEGNIIGDDRFFANEIVPGGWAVSNLGPYYGSGTSGLSFMENLQEFTFKPGEKTGDHAEFVSVWPVVPGMKIINNIKTGIQSSRPSTSLRLTELDRVVKYSGSLPLGGEPVVLTGSCKFPALACAEEFRLFLMKRGVRSNPLVYDPESFKVEKEENINFIGETLSPPLASIVNVTNRISNNFYAETLFKTLGKVITGSGSYDSSAVAVRRLLSSMGLPDRGFVQDDGSGLSRQNYVSARFFSNYFSKLKEKNDNFEVFFNSLPQPGGPGTLENVIKDATPEQKARLHAKSGSLSSVRCYAGYAERRGGGMYYFAILTNNYQARTAQMQPKIEGFLKELVK</sequence>
<comment type="similarity">
    <text evidence="1">Belongs to the peptidase S13 family.</text>
</comment>
<reference evidence="3" key="1">
    <citation type="submission" date="2019-08" db="EMBL/GenBank/DDBJ databases">
        <authorList>
            <person name="Kucharzyk K."/>
            <person name="Murdoch R.W."/>
            <person name="Higgins S."/>
            <person name="Loffler F."/>
        </authorList>
    </citation>
    <scope>NUCLEOTIDE SEQUENCE</scope>
</reference>
<protein>
    <submittedName>
        <fullName evidence="3">D-alanyl-D-alanine carboxypeptidase DacC</fullName>
        <ecNumber evidence="3">3.4.16.4</ecNumber>
    </submittedName>
</protein>
<dbReference type="PANTHER" id="PTHR30023:SF0">
    <property type="entry name" value="PENICILLIN-SENSITIVE CARBOXYPEPTIDASE A"/>
    <property type="match status" value="1"/>
</dbReference>
<dbReference type="InterPro" id="IPR012338">
    <property type="entry name" value="Beta-lactam/transpept-like"/>
</dbReference>
<dbReference type="SUPFAM" id="SSF56601">
    <property type="entry name" value="beta-lactamase/transpeptidase-like"/>
    <property type="match status" value="1"/>
</dbReference>
<dbReference type="EMBL" id="VSSQ01000131">
    <property type="protein sequence ID" value="MPL79833.1"/>
    <property type="molecule type" value="Genomic_DNA"/>
</dbReference>
<keyword evidence="3" id="KW-0121">Carboxypeptidase</keyword>
<accession>A0A644UMA1</accession>
<dbReference type="Gene3D" id="3.40.710.10">
    <property type="entry name" value="DD-peptidase/beta-lactamase superfamily"/>
    <property type="match status" value="1"/>
</dbReference>
<dbReference type="Gene3D" id="3.50.80.20">
    <property type="entry name" value="D-Ala-D-Ala carboxypeptidase C, peptidase S13"/>
    <property type="match status" value="1"/>
</dbReference>
<dbReference type="InterPro" id="IPR000667">
    <property type="entry name" value="Peptidase_S13"/>
</dbReference>
<dbReference type="EC" id="3.4.16.4" evidence="3"/>
<evidence type="ECO:0000313" key="3">
    <source>
        <dbReference type="EMBL" id="MPL79833.1"/>
    </source>
</evidence>
<dbReference type="PANTHER" id="PTHR30023">
    <property type="entry name" value="D-ALANYL-D-ALANINE CARBOXYPEPTIDASE"/>
    <property type="match status" value="1"/>
</dbReference>
<comment type="caution">
    <text evidence="3">The sequence shown here is derived from an EMBL/GenBank/DDBJ whole genome shotgun (WGS) entry which is preliminary data.</text>
</comment>
<name>A0A644UMA1_9ZZZZ</name>
<dbReference type="PRINTS" id="PR00922">
    <property type="entry name" value="DADACBPTASE3"/>
</dbReference>
<evidence type="ECO:0000256" key="2">
    <source>
        <dbReference type="ARBA" id="ARBA00022801"/>
    </source>
</evidence>
<proteinExistence type="inferred from homology"/>
<dbReference type="Pfam" id="PF02113">
    <property type="entry name" value="Peptidase_S13"/>
    <property type="match status" value="1"/>
</dbReference>
<dbReference type="NCBIfam" id="TIGR00666">
    <property type="entry name" value="PBP4"/>
    <property type="match status" value="1"/>
</dbReference>
<dbReference type="AlphaFoldDB" id="A0A644UMA1"/>
<gene>
    <name evidence="3" type="primary">dacC_2</name>
    <name evidence="3" type="ORF">SDC9_25719</name>
</gene>
<dbReference type="GO" id="GO:0009002">
    <property type="term" value="F:serine-type D-Ala-D-Ala carboxypeptidase activity"/>
    <property type="evidence" value="ECO:0007669"/>
    <property type="project" value="UniProtKB-EC"/>
</dbReference>
<keyword evidence="3" id="KW-0645">Protease</keyword>
<keyword evidence="2 3" id="KW-0378">Hydrolase</keyword>
<evidence type="ECO:0000256" key="1">
    <source>
        <dbReference type="ARBA" id="ARBA00006096"/>
    </source>
</evidence>
<dbReference type="GO" id="GO:0000270">
    <property type="term" value="P:peptidoglycan metabolic process"/>
    <property type="evidence" value="ECO:0007669"/>
    <property type="project" value="TreeGrafter"/>
</dbReference>
<organism evidence="3">
    <name type="scientific">bioreactor metagenome</name>
    <dbReference type="NCBI Taxonomy" id="1076179"/>
    <lineage>
        <taxon>unclassified sequences</taxon>
        <taxon>metagenomes</taxon>
        <taxon>ecological metagenomes</taxon>
    </lineage>
</organism>
<dbReference type="GO" id="GO:0006508">
    <property type="term" value="P:proteolysis"/>
    <property type="evidence" value="ECO:0007669"/>
    <property type="project" value="InterPro"/>
</dbReference>